<gene>
    <name evidence="1" type="ORF">HNQ39_000540</name>
</gene>
<accession>A0A7W9SMW3</accession>
<reference evidence="1 2" key="1">
    <citation type="submission" date="2020-08" db="EMBL/GenBank/DDBJ databases">
        <title>Genomic Encyclopedia of Type Strains, Phase IV (KMG-IV): sequencing the most valuable type-strain genomes for metagenomic binning, comparative biology and taxonomic classification.</title>
        <authorList>
            <person name="Goeker M."/>
        </authorList>
    </citation>
    <scope>NUCLEOTIDE SEQUENCE [LARGE SCALE GENOMIC DNA]</scope>
    <source>
        <strain evidence="1 2">DSM 23562</strain>
    </source>
</reference>
<sequence>MTPDECRLFLTEYNRELLEYPEELHNCPAEVATTG</sequence>
<name>A0A7W9SMW3_ARMRO</name>
<keyword evidence="2" id="KW-1185">Reference proteome</keyword>
<dbReference type="Proteomes" id="UP000520814">
    <property type="component" value="Unassembled WGS sequence"/>
</dbReference>
<evidence type="ECO:0000313" key="1">
    <source>
        <dbReference type="EMBL" id="MBB6048778.1"/>
    </source>
</evidence>
<comment type="caution">
    <text evidence="1">The sequence shown here is derived from an EMBL/GenBank/DDBJ whole genome shotgun (WGS) entry which is preliminary data.</text>
</comment>
<organism evidence="1 2">
    <name type="scientific">Armatimonas rosea</name>
    <dbReference type="NCBI Taxonomy" id="685828"/>
    <lineage>
        <taxon>Bacteria</taxon>
        <taxon>Bacillati</taxon>
        <taxon>Armatimonadota</taxon>
        <taxon>Armatimonadia</taxon>
        <taxon>Armatimonadales</taxon>
        <taxon>Armatimonadaceae</taxon>
        <taxon>Armatimonas</taxon>
    </lineage>
</organism>
<evidence type="ECO:0000313" key="2">
    <source>
        <dbReference type="Proteomes" id="UP000520814"/>
    </source>
</evidence>
<protein>
    <submittedName>
        <fullName evidence="1">Uncharacterized protein</fullName>
    </submittedName>
</protein>
<dbReference type="AlphaFoldDB" id="A0A7W9SMW3"/>
<proteinExistence type="predicted"/>
<dbReference type="EMBL" id="JACHGW010000001">
    <property type="protein sequence ID" value="MBB6048778.1"/>
    <property type="molecule type" value="Genomic_DNA"/>
</dbReference>